<evidence type="ECO:0000256" key="15">
    <source>
        <dbReference type="ARBA" id="ARBA00032605"/>
    </source>
</evidence>
<organism evidence="20 21">
    <name type="scientific">Desulforudis audaxviator (strain MP104C)</name>
    <dbReference type="NCBI Taxonomy" id="477974"/>
    <lineage>
        <taxon>Bacteria</taxon>
        <taxon>Bacillati</taxon>
        <taxon>Bacillota</taxon>
        <taxon>Clostridia</taxon>
        <taxon>Thermoanaerobacterales</taxon>
        <taxon>Candidatus Desulforudaceae</taxon>
        <taxon>Candidatus Desulforudis</taxon>
    </lineage>
</organism>
<keyword evidence="9 19" id="KW-0808">Transferase</keyword>
<evidence type="ECO:0000256" key="4">
    <source>
        <dbReference type="ARBA" id="ARBA00010561"/>
    </source>
</evidence>
<comment type="subcellular location">
    <subcellularLocation>
        <location evidence="2 19">Cell membrane</location>
        <topology evidence="2 19">Multi-pass membrane protein</topology>
    </subcellularLocation>
</comment>
<feature type="transmembrane region" description="Helical" evidence="19">
    <location>
        <begin position="36"/>
        <end position="58"/>
    </location>
</feature>
<evidence type="ECO:0000256" key="2">
    <source>
        <dbReference type="ARBA" id="ARBA00004651"/>
    </source>
</evidence>
<keyword evidence="10 19" id="KW-0812">Transmembrane</keyword>
<keyword evidence="11 19" id="KW-0460">Magnesium</keyword>
<evidence type="ECO:0000256" key="8">
    <source>
        <dbReference type="ARBA" id="ARBA00022573"/>
    </source>
</evidence>
<feature type="transmembrane region" description="Helical" evidence="19">
    <location>
        <begin position="201"/>
        <end position="218"/>
    </location>
</feature>
<protein>
    <recommendedName>
        <fullName evidence="6 19">Adenosylcobinamide-GDP ribazoletransferase</fullName>
        <ecNumber evidence="5 19">2.7.8.26</ecNumber>
    </recommendedName>
    <alternativeName>
        <fullName evidence="16 19">Cobalamin synthase</fullName>
    </alternativeName>
    <alternativeName>
        <fullName evidence="15 19">Cobalamin-5'-phosphate synthase</fullName>
    </alternativeName>
</protein>
<evidence type="ECO:0000256" key="10">
    <source>
        <dbReference type="ARBA" id="ARBA00022692"/>
    </source>
</evidence>
<dbReference type="GO" id="GO:0005886">
    <property type="term" value="C:plasma membrane"/>
    <property type="evidence" value="ECO:0007669"/>
    <property type="project" value="UniProtKB-SubCell"/>
</dbReference>
<dbReference type="RefSeq" id="WP_012302409.1">
    <property type="nucleotide sequence ID" value="NC_010424.1"/>
</dbReference>
<dbReference type="HOGENOM" id="CLU_057426_3_1_9"/>
<dbReference type="UniPathway" id="UPA00148">
    <property type="reaction ID" value="UER00238"/>
</dbReference>
<proteinExistence type="inferred from homology"/>
<dbReference type="GO" id="GO:0008818">
    <property type="term" value="F:cobalamin 5'-phosphate synthase activity"/>
    <property type="evidence" value="ECO:0007669"/>
    <property type="project" value="UniProtKB-UniRule"/>
</dbReference>
<dbReference type="InterPro" id="IPR003805">
    <property type="entry name" value="CobS"/>
</dbReference>
<accession>B1I4H1</accession>
<keyword evidence="8 19" id="KW-0169">Cobalamin biosynthesis</keyword>
<dbReference type="GO" id="GO:0009236">
    <property type="term" value="P:cobalamin biosynthetic process"/>
    <property type="evidence" value="ECO:0007669"/>
    <property type="project" value="UniProtKB-UniRule"/>
</dbReference>
<evidence type="ECO:0000256" key="9">
    <source>
        <dbReference type="ARBA" id="ARBA00022679"/>
    </source>
</evidence>
<gene>
    <name evidence="19" type="primary">cobS</name>
    <name evidence="20" type="ordered locus">Daud_1313</name>
</gene>
<comment type="pathway">
    <text evidence="3 19">Cofactor biosynthesis; adenosylcobalamin biosynthesis; adenosylcobalamin from cob(II)yrinate a,c-diamide: step 7/7.</text>
</comment>
<sequence length="252" mass="26204">MIKLRELTGSFLAAVRLLTVLPLGRNAPSATELGGAATFFPLVGAFLGMALAGLNSLLADLPELLRGALLLLAWVVATGALHLDGLADTCDGLAGMTPERRLAIMEDVRTGAYGVVGVVSLLIVKFAALASLGPGALPAALVAAPLLGRWTITLVITVFPYARGPGGLGYQFKRGTGIPGLVASTVFSLVLVFVLMPWRPAVALTAVIPLALGLGWWLARRLGGLTGDTYGMICEFVETAVLVITIFAWEAL</sequence>
<evidence type="ECO:0000256" key="19">
    <source>
        <dbReference type="HAMAP-Rule" id="MF_00719"/>
    </source>
</evidence>
<dbReference type="STRING" id="477974.Daud_1313"/>
<evidence type="ECO:0000313" key="20">
    <source>
        <dbReference type="EMBL" id="ACA59824.1"/>
    </source>
</evidence>
<comment type="similarity">
    <text evidence="4 19">Belongs to the CobS family.</text>
</comment>
<keyword evidence="21" id="KW-1185">Reference proteome</keyword>
<evidence type="ECO:0000256" key="7">
    <source>
        <dbReference type="ARBA" id="ARBA00022475"/>
    </source>
</evidence>
<dbReference type="GO" id="GO:0051073">
    <property type="term" value="F:adenosylcobinamide-GDP ribazoletransferase activity"/>
    <property type="evidence" value="ECO:0007669"/>
    <property type="project" value="UniProtKB-UniRule"/>
</dbReference>
<dbReference type="Pfam" id="PF02654">
    <property type="entry name" value="CobS"/>
    <property type="match status" value="1"/>
</dbReference>
<reference evidence="20 21" key="2">
    <citation type="journal article" date="2008" name="Science">
        <title>Environmental genomics reveals a single-species ecosystem deep within Earth.</title>
        <authorList>
            <person name="Chivian D."/>
            <person name="Brodie E.L."/>
            <person name="Alm E.J."/>
            <person name="Culley D.E."/>
            <person name="Dehal P.S."/>
            <person name="Desantis T.Z."/>
            <person name="Gihring T.M."/>
            <person name="Lapidus A."/>
            <person name="Lin L.H."/>
            <person name="Lowry S.R."/>
            <person name="Moser D.P."/>
            <person name="Richardson P.M."/>
            <person name="Southam G."/>
            <person name="Wanger G."/>
            <person name="Pratt L.M."/>
            <person name="Andersen G.L."/>
            <person name="Hazen T.C."/>
            <person name="Brockman F.J."/>
            <person name="Arkin A.P."/>
            <person name="Onstott T.C."/>
        </authorList>
    </citation>
    <scope>NUCLEOTIDE SEQUENCE [LARGE SCALE GENOMIC DNA]</scope>
    <source>
        <strain evidence="20 21">MP104C</strain>
    </source>
</reference>
<evidence type="ECO:0000256" key="16">
    <source>
        <dbReference type="ARBA" id="ARBA00032853"/>
    </source>
</evidence>
<name>B1I4H1_DESAP</name>
<evidence type="ECO:0000256" key="6">
    <source>
        <dbReference type="ARBA" id="ARBA00015850"/>
    </source>
</evidence>
<dbReference type="HAMAP" id="MF_00719">
    <property type="entry name" value="CobS"/>
    <property type="match status" value="1"/>
</dbReference>
<keyword evidence="7 19" id="KW-1003">Cell membrane</keyword>
<evidence type="ECO:0000256" key="5">
    <source>
        <dbReference type="ARBA" id="ARBA00013200"/>
    </source>
</evidence>
<evidence type="ECO:0000256" key="3">
    <source>
        <dbReference type="ARBA" id="ARBA00004663"/>
    </source>
</evidence>
<dbReference type="EMBL" id="CP000860">
    <property type="protein sequence ID" value="ACA59824.1"/>
    <property type="molecule type" value="Genomic_DNA"/>
</dbReference>
<evidence type="ECO:0000256" key="18">
    <source>
        <dbReference type="ARBA" id="ARBA00049504"/>
    </source>
</evidence>
<comment type="cofactor">
    <cofactor evidence="1 19">
        <name>Mg(2+)</name>
        <dbReference type="ChEBI" id="CHEBI:18420"/>
    </cofactor>
</comment>
<dbReference type="AlphaFoldDB" id="B1I4H1"/>
<dbReference type="NCBIfam" id="TIGR00317">
    <property type="entry name" value="cobS"/>
    <property type="match status" value="1"/>
</dbReference>
<reference evidence="21" key="1">
    <citation type="submission" date="2007-10" db="EMBL/GenBank/DDBJ databases">
        <title>Complete sequence of chromosome of Desulforudis audaxviator MP104C.</title>
        <authorList>
            <person name="Copeland A."/>
            <person name="Lucas S."/>
            <person name="Lapidus A."/>
            <person name="Barry K."/>
            <person name="Glavina del Rio T."/>
            <person name="Dalin E."/>
            <person name="Tice H."/>
            <person name="Bruce D."/>
            <person name="Pitluck S."/>
            <person name="Lowry S.R."/>
            <person name="Larimer F."/>
            <person name="Land M.L."/>
            <person name="Hauser L."/>
            <person name="Kyrpides N."/>
            <person name="Ivanova N.N."/>
            <person name="Richardson P."/>
        </authorList>
    </citation>
    <scope>NUCLEOTIDE SEQUENCE [LARGE SCALE GENOMIC DNA]</scope>
    <source>
        <strain evidence="21">MP104C</strain>
    </source>
</reference>
<comment type="function">
    <text evidence="14 19">Joins adenosylcobinamide-GDP and alpha-ribazole to generate adenosylcobalamin (Ado-cobalamin). Also synthesizes adenosylcobalamin 5'-phosphate from adenosylcobinamide-GDP and alpha-ribazole 5'-phosphate.</text>
</comment>
<feature type="transmembrane region" description="Helical" evidence="19">
    <location>
        <begin position="110"/>
        <end position="130"/>
    </location>
</feature>
<evidence type="ECO:0000256" key="12">
    <source>
        <dbReference type="ARBA" id="ARBA00022989"/>
    </source>
</evidence>
<feature type="transmembrane region" description="Helical" evidence="19">
    <location>
        <begin position="174"/>
        <end position="195"/>
    </location>
</feature>
<dbReference type="Proteomes" id="UP000008544">
    <property type="component" value="Chromosome"/>
</dbReference>
<feature type="transmembrane region" description="Helical" evidence="19">
    <location>
        <begin position="136"/>
        <end position="162"/>
    </location>
</feature>
<dbReference type="EC" id="2.7.8.26" evidence="5 19"/>
<evidence type="ECO:0000256" key="11">
    <source>
        <dbReference type="ARBA" id="ARBA00022842"/>
    </source>
</evidence>
<dbReference type="PANTHER" id="PTHR34148">
    <property type="entry name" value="ADENOSYLCOBINAMIDE-GDP RIBAZOLETRANSFERASE"/>
    <property type="match status" value="1"/>
</dbReference>
<comment type="catalytic activity">
    <reaction evidence="17 19">
        <text>alpha-ribazole + adenosylcob(III)inamide-GDP = adenosylcob(III)alamin + GMP + H(+)</text>
        <dbReference type="Rhea" id="RHEA:16049"/>
        <dbReference type="ChEBI" id="CHEBI:10329"/>
        <dbReference type="ChEBI" id="CHEBI:15378"/>
        <dbReference type="ChEBI" id="CHEBI:18408"/>
        <dbReference type="ChEBI" id="CHEBI:58115"/>
        <dbReference type="ChEBI" id="CHEBI:60487"/>
        <dbReference type="EC" id="2.7.8.26"/>
    </reaction>
</comment>
<feature type="transmembrane region" description="Helical" evidence="19">
    <location>
        <begin position="230"/>
        <end position="249"/>
    </location>
</feature>
<evidence type="ECO:0000256" key="14">
    <source>
        <dbReference type="ARBA" id="ARBA00025228"/>
    </source>
</evidence>
<keyword evidence="12 19" id="KW-1133">Transmembrane helix</keyword>
<evidence type="ECO:0000256" key="13">
    <source>
        <dbReference type="ARBA" id="ARBA00023136"/>
    </source>
</evidence>
<keyword evidence="13 19" id="KW-0472">Membrane</keyword>
<comment type="catalytic activity">
    <reaction evidence="18 19">
        <text>alpha-ribazole 5'-phosphate + adenosylcob(III)inamide-GDP = adenosylcob(III)alamin 5'-phosphate + GMP + H(+)</text>
        <dbReference type="Rhea" id="RHEA:23560"/>
        <dbReference type="ChEBI" id="CHEBI:15378"/>
        <dbReference type="ChEBI" id="CHEBI:57918"/>
        <dbReference type="ChEBI" id="CHEBI:58115"/>
        <dbReference type="ChEBI" id="CHEBI:60487"/>
        <dbReference type="ChEBI" id="CHEBI:60493"/>
        <dbReference type="EC" id="2.7.8.26"/>
    </reaction>
</comment>
<dbReference type="KEGG" id="dau:Daud_1313"/>
<evidence type="ECO:0000256" key="17">
    <source>
        <dbReference type="ARBA" id="ARBA00048623"/>
    </source>
</evidence>
<evidence type="ECO:0000313" key="21">
    <source>
        <dbReference type="Proteomes" id="UP000008544"/>
    </source>
</evidence>
<evidence type="ECO:0000256" key="1">
    <source>
        <dbReference type="ARBA" id="ARBA00001946"/>
    </source>
</evidence>
<dbReference type="PANTHER" id="PTHR34148:SF1">
    <property type="entry name" value="ADENOSYLCOBINAMIDE-GDP RIBAZOLETRANSFERASE"/>
    <property type="match status" value="1"/>
</dbReference>
<dbReference type="eggNOG" id="COG0368">
    <property type="taxonomic scope" value="Bacteria"/>
</dbReference>